<dbReference type="InterPro" id="IPR023346">
    <property type="entry name" value="Lysozyme-like_dom_sf"/>
</dbReference>
<organism evidence="3 4">
    <name type="scientific">Sphingomonas crocodyli</name>
    <dbReference type="NCBI Taxonomy" id="1979270"/>
    <lineage>
        <taxon>Bacteria</taxon>
        <taxon>Pseudomonadati</taxon>
        <taxon>Pseudomonadota</taxon>
        <taxon>Alphaproteobacteria</taxon>
        <taxon>Sphingomonadales</taxon>
        <taxon>Sphingomonadaceae</taxon>
        <taxon>Sphingomonas</taxon>
    </lineage>
</organism>
<dbReference type="SUPFAM" id="SSF53955">
    <property type="entry name" value="Lysozyme-like"/>
    <property type="match status" value="1"/>
</dbReference>
<dbReference type="InterPro" id="IPR008258">
    <property type="entry name" value="Transglycosylase_SLT_dom_1"/>
</dbReference>
<feature type="domain" description="Transglycosylase SLT" evidence="2">
    <location>
        <begin position="24"/>
        <end position="73"/>
    </location>
</feature>
<keyword evidence="4" id="KW-1185">Reference proteome</keyword>
<sequence>MRSVGLQRLIFGGSRSGVDDVRNAIGRAAQKTGVDFSYLYNQAKSESGLNPNAQASTSSAGGLFQFIDQSWLGAVKMYGAKHGLGWAADAISRRSDGSWKVDGDAKQAVMGLRNDPEASALMAGEWASDNADGLKSALGRQPRAADLYFAHFLGLQGATKFLKSADANPDAIAANQFPREAQSNRGIFYDGAGNARTMGQVYQLMARKISDDGSSIGTGAPSNGGGMSADRLRLAYASEVFEGDGKSASTTDMLAMISGRGMNLLRPSPQNAQLAYMMLASGGDGSISDLDSSKGSGSL</sequence>
<dbReference type="AlphaFoldDB" id="A0A437MAF9"/>
<comment type="similarity">
    <text evidence="1">Belongs to the virb1 family.</text>
</comment>
<dbReference type="OrthoDB" id="8477976at2"/>
<evidence type="ECO:0000256" key="1">
    <source>
        <dbReference type="ARBA" id="ARBA00009387"/>
    </source>
</evidence>
<dbReference type="Proteomes" id="UP000282971">
    <property type="component" value="Unassembled WGS sequence"/>
</dbReference>
<dbReference type="Gene3D" id="1.10.530.10">
    <property type="match status" value="1"/>
</dbReference>
<comment type="caution">
    <text evidence="3">The sequence shown here is derived from an EMBL/GenBank/DDBJ whole genome shotgun (WGS) entry which is preliminary data.</text>
</comment>
<accession>A0A437MAF9</accession>
<dbReference type="EMBL" id="SACN01000001">
    <property type="protein sequence ID" value="RVT94624.1"/>
    <property type="molecule type" value="Genomic_DNA"/>
</dbReference>
<gene>
    <name evidence="3" type="ORF">EOD43_12555</name>
</gene>
<evidence type="ECO:0000313" key="4">
    <source>
        <dbReference type="Proteomes" id="UP000282971"/>
    </source>
</evidence>
<dbReference type="Pfam" id="PF01464">
    <property type="entry name" value="SLT"/>
    <property type="match status" value="1"/>
</dbReference>
<protein>
    <recommendedName>
        <fullName evidence="2">Transglycosylase SLT domain-containing protein</fullName>
    </recommendedName>
</protein>
<evidence type="ECO:0000259" key="2">
    <source>
        <dbReference type="Pfam" id="PF01464"/>
    </source>
</evidence>
<dbReference type="RefSeq" id="WP_127744198.1">
    <property type="nucleotide sequence ID" value="NZ_SACN01000001.1"/>
</dbReference>
<evidence type="ECO:0000313" key="3">
    <source>
        <dbReference type="EMBL" id="RVT94624.1"/>
    </source>
</evidence>
<reference evidence="3 4" key="1">
    <citation type="submission" date="2019-01" db="EMBL/GenBank/DDBJ databases">
        <authorList>
            <person name="Chen W.-M."/>
        </authorList>
    </citation>
    <scope>NUCLEOTIDE SEQUENCE [LARGE SCALE GENOMIC DNA]</scope>
    <source>
        <strain evidence="3 4">CCP-7</strain>
    </source>
</reference>
<proteinExistence type="inferred from homology"/>
<name>A0A437MAF9_9SPHN</name>